<feature type="transmembrane region" description="Helical" evidence="9">
    <location>
        <begin position="6"/>
        <end position="25"/>
    </location>
</feature>
<evidence type="ECO:0000256" key="9">
    <source>
        <dbReference type="RuleBase" id="RU365041"/>
    </source>
</evidence>
<protein>
    <recommendedName>
        <fullName evidence="3 9">Protein MgtC</fullName>
    </recommendedName>
</protein>
<keyword evidence="5 9" id="KW-0812">Transmembrane</keyword>
<feature type="transmembrane region" description="Helical" evidence="9">
    <location>
        <begin position="37"/>
        <end position="59"/>
    </location>
</feature>
<keyword evidence="4" id="KW-1003">Cell membrane</keyword>
<comment type="subcellular location">
    <subcellularLocation>
        <location evidence="9">Cell inner membrane</location>
        <topology evidence="9">Multi-pass membrane protein</topology>
    </subcellularLocation>
    <subcellularLocation>
        <location evidence="1">Cell membrane</location>
        <topology evidence="1">Multi-pass membrane protein</topology>
    </subcellularLocation>
</comment>
<dbReference type="PANTHER" id="PTHR33778:SF3">
    <property type="entry name" value="PROTEIN MGTC"/>
    <property type="match status" value="1"/>
</dbReference>
<evidence type="ECO:0000256" key="4">
    <source>
        <dbReference type="ARBA" id="ARBA00022475"/>
    </source>
</evidence>
<evidence type="ECO:0000259" key="10">
    <source>
        <dbReference type="Pfam" id="PF02308"/>
    </source>
</evidence>
<dbReference type="PANTHER" id="PTHR33778">
    <property type="entry name" value="PROTEIN MGTC"/>
    <property type="match status" value="1"/>
</dbReference>
<feature type="domain" description="MgtC/SapB/SrpB/YhiD N-terminal" evidence="10">
    <location>
        <begin position="14"/>
        <end position="133"/>
    </location>
</feature>
<dbReference type="GO" id="GO:0005886">
    <property type="term" value="C:plasma membrane"/>
    <property type="evidence" value="ECO:0007669"/>
    <property type="project" value="UniProtKB-SubCell"/>
</dbReference>
<comment type="function">
    <text evidence="8">Virulence factor required for growth in low Mg(2+) medium and for intramacrophage survival. May be involved in regulating membrane potential by activating Na(+)/K(+)-ATPase.</text>
</comment>
<dbReference type="PRINTS" id="PR01837">
    <property type="entry name" value="MGTCSAPBPROT"/>
</dbReference>
<evidence type="ECO:0000313" key="12">
    <source>
        <dbReference type="EMBL" id="PHI31810.1"/>
    </source>
</evidence>
<evidence type="ECO:0000313" key="13">
    <source>
        <dbReference type="Proteomes" id="UP000224974"/>
    </source>
</evidence>
<comment type="caution">
    <text evidence="12">The sequence shown here is derived from an EMBL/GenBank/DDBJ whole genome shotgun (WGS) entry which is preliminary data.</text>
</comment>
<comment type="similarity">
    <text evidence="2 9">Belongs to the MgtC/SapB family.</text>
</comment>
<evidence type="ECO:0000256" key="3">
    <source>
        <dbReference type="ARBA" id="ARBA00013833"/>
    </source>
</evidence>
<feature type="transmembrane region" description="Helical" evidence="9">
    <location>
        <begin position="65"/>
        <end position="82"/>
    </location>
</feature>
<dbReference type="Proteomes" id="UP000224974">
    <property type="component" value="Unassembled WGS sequence"/>
</dbReference>
<name>A0A2C6C643_9GAMM</name>
<evidence type="ECO:0000256" key="6">
    <source>
        <dbReference type="ARBA" id="ARBA00022989"/>
    </source>
</evidence>
<proteinExistence type="inferred from homology"/>
<dbReference type="InterPro" id="IPR003416">
    <property type="entry name" value="MgtC/SapB/SrpB/YhiD_fam"/>
</dbReference>
<organism evidence="12 13">
    <name type="scientific">Budvicia aquatica</name>
    <dbReference type="NCBI Taxonomy" id="82979"/>
    <lineage>
        <taxon>Bacteria</taxon>
        <taxon>Pseudomonadati</taxon>
        <taxon>Pseudomonadota</taxon>
        <taxon>Gammaproteobacteria</taxon>
        <taxon>Enterobacterales</taxon>
        <taxon>Budviciaceae</taxon>
        <taxon>Budvicia</taxon>
    </lineage>
</organism>
<evidence type="ECO:0000256" key="7">
    <source>
        <dbReference type="ARBA" id="ARBA00023136"/>
    </source>
</evidence>
<dbReference type="NCBIfam" id="NF011912">
    <property type="entry name" value="PRK15385.1"/>
    <property type="match status" value="1"/>
</dbReference>
<dbReference type="EMBL" id="PDDX01000001">
    <property type="protein sequence ID" value="PHI31810.1"/>
    <property type="molecule type" value="Genomic_DNA"/>
</dbReference>
<gene>
    <name evidence="12" type="ORF">CRN84_22030</name>
</gene>
<keyword evidence="9" id="KW-0997">Cell inner membrane</keyword>
<dbReference type="AlphaFoldDB" id="A0A2C6C643"/>
<dbReference type="OrthoDB" id="9811198at2"/>
<evidence type="ECO:0000256" key="8">
    <source>
        <dbReference type="ARBA" id="ARBA00025369"/>
    </source>
</evidence>
<evidence type="ECO:0000256" key="2">
    <source>
        <dbReference type="ARBA" id="ARBA00009298"/>
    </source>
</evidence>
<dbReference type="Gene3D" id="3.30.70.260">
    <property type="match status" value="1"/>
</dbReference>
<dbReference type="InterPro" id="IPR049177">
    <property type="entry name" value="MgtC_SapB_SrpB_YhiD_N"/>
</dbReference>
<feature type="domain" description="MgtC-like C-terminal" evidence="11">
    <location>
        <begin position="151"/>
        <end position="228"/>
    </location>
</feature>
<dbReference type="Pfam" id="PF02308">
    <property type="entry name" value="MgtC"/>
    <property type="match status" value="1"/>
</dbReference>
<keyword evidence="6 9" id="KW-1133">Transmembrane helix</keyword>
<keyword evidence="7 9" id="KW-0472">Membrane</keyword>
<evidence type="ECO:0000256" key="5">
    <source>
        <dbReference type="ARBA" id="ARBA00022692"/>
    </source>
</evidence>
<evidence type="ECO:0000256" key="1">
    <source>
        <dbReference type="ARBA" id="ARBA00004651"/>
    </source>
</evidence>
<dbReference type="Pfam" id="PF21770">
    <property type="entry name" value="MgtC_SapB_C"/>
    <property type="match status" value="1"/>
</dbReference>
<evidence type="ECO:0000259" key="11">
    <source>
        <dbReference type="Pfam" id="PF21770"/>
    </source>
</evidence>
<sequence>MERIMALTPFVLNLLLAMSLGALIGSERQWRQRMAGLRTNALVSTGAAVFILSAATTSPDSPGRIAAQVVSGIGFLGAGVIMREGMNIRGLNTAATLWCSAAIGVLCGLNQYWEAVIGTSVILSANILLREAAQRINQQPQQHAVDLEVRYRIQVTCHSQDEILVRTLILQAMNNMAIRLRSLYSADLVEPDLLSVCAEIMGTPAAQKEIEGIVCRVSLEKSVSAIQWQVVSELPA</sequence>
<reference evidence="13" key="1">
    <citation type="submission" date="2017-09" db="EMBL/GenBank/DDBJ databases">
        <title>FDA dAtabase for Regulatory Grade micrObial Sequences (FDA-ARGOS): Supporting development and validation of Infectious Disease Dx tests.</title>
        <authorList>
            <person name="Minogue T."/>
            <person name="Wolcott M."/>
            <person name="Wasieloski L."/>
            <person name="Aguilar W."/>
            <person name="Moore D."/>
            <person name="Tallon L."/>
            <person name="Sadzewicz L."/>
            <person name="Ott S."/>
            <person name="Zhao X."/>
            <person name="Nagaraj S."/>
            <person name="Vavikolanu K."/>
            <person name="Aluvathingal J."/>
            <person name="Nadendla S."/>
            <person name="Sichtig H."/>
        </authorList>
    </citation>
    <scope>NUCLEOTIDE SEQUENCE [LARGE SCALE GENOMIC DNA]</scope>
    <source>
        <strain evidence="13">FDAARGOS_387</strain>
    </source>
</reference>
<dbReference type="STRING" id="1111728.GCA_000427805_03197"/>
<keyword evidence="13" id="KW-1185">Reference proteome</keyword>
<accession>A0A2C6C643</accession>
<dbReference type="InterPro" id="IPR048640">
    <property type="entry name" value="MgtC-like_C"/>
</dbReference>